<keyword evidence="1" id="KW-0732">Signal</keyword>
<evidence type="ECO:0000313" key="2">
    <source>
        <dbReference type="EMBL" id="MDP5134457.1"/>
    </source>
</evidence>
<dbReference type="Proteomes" id="UP001231109">
    <property type="component" value="Unassembled WGS sequence"/>
</dbReference>
<organism evidence="2 3">
    <name type="scientific">Rheinheimera baltica</name>
    <dbReference type="NCBI Taxonomy" id="67576"/>
    <lineage>
        <taxon>Bacteria</taxon>
        <taxon>Pseudomonadati</taxon>
        <taxon>Pseudomonadota</taxon>
        <taxon>Gammaproteobacteria</taxon>
        <taxon>Chromatiales</taxon>
        <taxon>Chromatiaceae</taxon>
        <taxon>Rheinheimera</taxon>
    </lineage>
</organism>
<evidence type="ECO:0000313" key="3">
    <source>
        <dbReference type="Proteomes" id="UP001231109"/>
    </source>
</evidence>
<comment type="caution">
    <text evidence="2">The sequence shown here is derived from an EMBL/GenBank/DDBJ whole genome shotgun (WGS) entry which is preliminary data.</text>
</comment>
<reference evidence="2 3" key="1">
    <citation type="submission" date="2022-11" db="EMBL/GenBank/DDBJ databases">
        <title>Viruses from the air-sea interface of a natural surface slick.</title>
        <authorList>
            <person name="Rahlff J."/>
            <person name="Holmfeldt K."/>
        </authorList>
    </citation>
    <scope>NUCLEOTIDE SEQUENCE [LARGE SCALE GENOMIC DNA]</scope>
    <source>
        <strain evidence="2 3">SMS4</strain>
    </source>
</reference>
<name>A0ABT9HTK6_9GAMM</name>
<sequence length="120" mass="13709">MHKIILNIKTVTVFAIFMISMFFHANANQTDNILGRWVMTEVVYDDVSVNQLETSNFVYIDANTITEVIQGHGSRQYPYTRQGNVLTLTAGDEQITWQILSETTHRLEVATPIGKYVLTR</sequence>
<evidence type="ECO:0008006" key="4">
    <source>
        <dbReference type="Google" id="ProtNLM"/>
    </source>
</evidence>
<evidence type="ECO:0000256" key="1">
    <source>
        <dbReference type="SAM" id="SignalP"/>
    </source>
</evidence>
<dbReference type="RefSeq" id="WP_305973092.1">
    <property type="nucleotide sequence ID" value="NZ_JAPJDZ010000001.1"/>
</dbReference>
<dbReference type="EMBL" id="JAPJDZ010000001">
    <property type="protein sequence ID" value="MDP5134457.1"/>
    <property type="molecule type" value="Genomic_DNA"/>
</dbReference>
<accession>A0ABT9HTK6</accession>
<feature type="signal peptide" evidence="1">
    <location>
        <begin position="1"/>
        <end position="25"/>
    </location>
</feature>
<proteinExistence type="predicted"/>
<feature type="chain" id="PRO_5046273320" description="Lipocalin-like domain-containing protein" evidence="1">
    <location>
        <begin position="26"/>
        <end position="120"/>
    </location>
</feature>
<protein>
    <recommendedName>
        <fullName evidence="4">Lipocalin-like domain-containing protein</fullName>
    </recommendedName>
</protein>
<keyword evidence="3" id="KW-1185">Reference proteome</keyword>
<gene>
    <name evidence="2" type="ORF">ORJ04_00650</name>
</gene>